<keyword evidence="1" id="KW-1133">Transmembrane helix</keyword>
<feature type="transmembrane region" description="Helical" evidence="1">
    <location>
        <begin position="133"/>
        <end position="154"/>
    </location>
</feature>
<accession>A0A8H5H447</accession>
<feature type="transmembrane region" description="Helical" evidence="1">
    <location>
        <begin position="85"/>
        <end position="103"/>
    </location>
</feature>
<evidence type="ECO:0000256" key="1">
    <source>
        <dbReference type="SAM" id="Phobius"/>
    </source>
</evidence>
<feature type="transmembrane region" description="Helical" evidence="1">
    <location>
        <begin position="49"/>
        <end position="73"/>
    </location>
</feature>
<proteinExistence type="predicted"/>
<feature type="transmembrane region" description="Helical" evidence="1">
    <location>
        <begin position="174"/>
        <end position="199"/>
    </location>
</feature>
<dbReference type="Proteomes" id="UP000518752">
    <property type="component" value="Unassembled WGS sequence"/>
</dbReference>
<sequence length="306" mass="33525">MSQVLYFANAMVAASSPNSSSLSGAYAVIFGFALWVLPRKFNVPAVKIFFFPAIIALFFSATLSIAFDLLIAINDIMALNAVNENSRLIVAAVFIAYMLFGDFGKNSSSPYSQFYLLQKVLTQISTPVGSFNLLSLSLTAVVLALEIIVVKTSIQTIYALPHKPSQIIAPDRVFIDIFVFINAFGNILMTAMIAGRVWWISRTHAIKHYWYQRTVAIIVWNYLSSLPDIKWSNSINLTSLEVPSPTTVGVIAMGLAPTLIAVRVGSGSAYDHQSSRLVQISDILLSTDIGVGPQHFRNEHGQSLAQ</sequence>
<gene>
    <name evidence="2" type="ORF">D9757_008642</name>
</gene>
<feature type="transmembrane region" description="Helical" evidence="1">
    <location>
        <begin position="20"/>
        <end position="37"/>
    </location>
</feature>
<dbReference type="AlphaFoldDB" id="A0A8H5H447"/>
<name>A0A8H5H447_9AGAR</name>
<dbReference type="EMBL" id="JAACJN010000091">
    <property type="protein sequence ID" value="KAF5376349.1"/>
    <property type="molecule type" value="Genomic_DNA"/>
</dbReference>
<protein>
    <submittedName>
        <fullName evidence="2">Uncharacterized protein</fullName>
    </submittedName>
</protein>
<organism evidence="2 3">
    <name type="scientific">Collybiopsis confluens</name>
    <dbReference type="NCBI Taxonomy" id="2823264"/>
    <lineage>
        <taxon>Eukaryota</taxon>
        <taxon>Fungi</taxon>
        <taxon>Dikarya</taxon>
        <taxon>Basidiomycota</taxon>
        <taxon>Agaricomycotina</taxon>
        <taxon>Agaricomycetes</taxon>
        <taxon>Agaricomycetidae</taxon>
        <taxon>Agaricales</taxon>
        <taxon>Marasmiineae</taxon>
        <taxon>Omphalotaceae</taxon>
        <taxon>Collybiopsis</taxon>
    </lineage>
</organism>
<keyword evidence="1" id="KW-0812">Transmembrane</keyword>
<dbReference type="OrthoDB" id="3265563at2759"/>
<keyword evidence="3" id="KW-1185">Reference proteome</keyword>
<comment type="caution">
    <text evidence="2">The sequence shown here is derived from an EMBL/GenBank/DDBJ whole genome shotgun (WGS) entry which is preliminary data.</text>
</comment>
<evidence type="ECO:0000313" key="3">
    <source>
        <dbReference type="Proteomes" id="UP000518752"/>
    </source>
</evidence>
<reference evidence="2 3" key="1">
    <citation type="journal article" date="2020" name="ISME J.">
        <title>Uncovering the hidden diversity of litter-decomposition mechanisms in mushroom-forming fungi.</title>
        <authorList>
            <person name="Floudas D."/>
            <person name="Bentzer J."/>
            <person name="Ahren D."/>
            <person name="Johansson T."/>
            <person name="Persson P."/>
            <person name="Tunlid A."/>
        </authorList>
    </citation>
    <scope>NUCLEOTIDE SEQUENCE [LARGE SCALE GENOMIC DNA]</scope>
    <source>
        <strain evidence="2 3">CBS 406.79</strain>
    </source>
</reference>
<keyword evidence="1" id="KW-0472">Membrane</keyword>
<evidence type="ECO:0000313" key="2">
    <source>
        <dbReference type="EMBL" id="KAF5376349.1"/>
    </source>
</evidence>